<organism evidence="1 2">
    <name type="scientific">Protopolystoma xenopodis</name>
    <dbReference type="NCBI Taxonomy" id="117903"/>
    <lineage>
        <taxon>Eukaryota</taxon>
        <taxon>Metazoa</taxon>
        <taxon>Spiralia</taxon>
        <taxon>Lophotrochozoa</taxon>
        <taxon>Platyhelminthes</taxon>
        <taxon>Monogenea</taxon>
        <taxon>Polyopisthocotylea</taxon>
        <taxon>Polystomatidea</taxon>
        <taxon>Polystomatidae</taxon>
        <taxon>Protopolystoma</taxon>
    </lineage>
</organism>
<proteinExistence type="predicted"/>
<protein>
    <submittedName>
        <fullName evidence="1">Uncharacterized protein</fullName>
    </submittedName>
</protein>
<dbReference type="AlphaFoldDB" id="A0A3S5APB9"/>
<evidence type="ECO:0000313" key="1">
    <source>
        <dbReference type="EMBL" id="VEL25142.1"/>
    </source>
</evidence>
<comment type="caution">
    <text evidence="1">The sequence shown here is derived from an EMBL/GenBank/DDBJ whole genome shotgun (WGS) entry which is preliminary data.</text>
</comment>
<dbReference type="Proteomes" id="UP000784294">
    <property type="component" value="Unassembled WGS sequence"/>
</dbReference>
<gene>
    <name evidence="1" type="ORF">PXEA_LOCUS18582</name>
</gene>
<name>A0A3S5APB9_9PLAT</name>
<keyword evidence="2" id="KW-1185">Reference proteome</keyword>
<sequence length="146" mass="15984">MKLTCPWAEETGYRVNQKPASFGLCSSSRRFREALRPEPPPAIFYLSSCLDPARRQLATIISIESTIQPHLGSLQHSAPHISASRLLPTAFCLRGPADDLQGSYFGSGNPGYPHQLLADSTGCQTRVGIVAKKGTPHYLYISKEKV</sequence>
<accession>A0A3S5APB9</accession>
<evidence type="ECO:0000313" key="2">
    <source>
        <dbReference type="Proteomes" id="UP000784294"/>
    </source>
</evidence>
<dbReference type="EMBL" id="CAAALY010071946">
    <property type="protein sequence ID" value="VEL25142.1"/>
    <property type="molecule type" value="Genomic_DNA"/>
</dbReference>
<reference evidence="1" key="1">
    <citation type="submission" date="2018-11" db="EMBL/GenBank/DDBJ databases">
        <authorList>
            <consortium name="Pathogen Informatics"/>
        </authorList>
    </citation>
    <scope>NUCLEOTIDE SEQUENCE</scope>
</reference>